<evidence type="ECO:0000313" key="5">
    <source>
        <dbReference type="EMBL" id="KAK7828147.1"/>
    </source>
</evidence>
<comment type="similarity">
    <text evidence="2">Belongs to the HAK/KUP transporter (TC 2.A.72.3) family.</text>
</comment>
<evidence type="ECO:0000259" key="4">
    <source>
        <dbReference type="Pfam" id="PF02705"/>
    </source>
</evidence>
<dbReference type="Pfam" id="PF02705">
    <property type="entry name" value="K_trans"/>
    <property type="match status" value="1"/>
</dbReference>
<feature type="transmembrane region" description="Helical" evidence="3">
    <location>
        <begin position="156"/>
        <end position="178"/>
    </location>
</feature>
<dbReference type="PANTHER" id="PTHR30540">
    <property type="entry name" value="OSMOTIC STRESS POTASSIUM TRANSPORTER"/>
    <property type="match status" value="1"/>
</dbReference>
<evidence type="ECO:0000256" key="2">
    <source>
        <dbReference type="ARBA" id="ARBA00008440"/>
    </source>
</evidence>
<dbReference type="GO" id="GO:0005886">
    <property type="term" value="C:plasma membrane"/>
    <property type="evidence" value="ECO:0007669"/>
    <property type="project" value="UniProtKB-SubCell"/>
</dbReference>
<accession>A0AAW0JNR3</accession>
<feature type="transmembrane region" description="Helical" evidence="3">
    <location>
        <begin position="204"/>
        <end position="222"/>
    </location>
</feature>
<feature type="transmembrane region" description="Helical" evidence="3">
    <location>
        <begin position="43"/>
        <end position="61"/>
    </location>
</feature>
<organism evidence="5 6">
    <name type="scientific">Quercus suber</name>
    <name type="common">Cork oak</name>
    <dbReference type="NCBI Taxonomy" id="58331"/>
    <lineage>
        <taxon>Eukaryota</taxon>
        <taxon>Viridiplantae</taxon>
        <taxon>Streptophyta</taxon>
        <taxon>Embryophyta</taxon>
        <taxon>Tracheophyta</taxon>
        <taxon>Spermatophyta</taxon>
        <taxon>Magnoliopsida</taxon>
        <taxon>eudicotyledons</taxon>
        <taxon>Gunneridae</taxon>
        <taxon>Pentapetalae</taxon>
        <taxon>rosids</taxon>
        <taxon>fabids</taxon>
        <taxon>Fagales</taxon>
        <taxon>Fagaceae</taxon>
        <taxon>Quercus</taxon>
    </lineage>
</organism>
<proteinExistence type="inferred from homology"/>
<dbReference type="InterPro" id="IPR053951">
    <property type="entry name" value="K_trans_N"/>
</dbReference>
<feature type="domain" description="K+ potassium transporter integral membrane" evidence="4">
    <location>
        <begin position="137"/>
        <end position="218"/>
    </location>
</feature>
<keyword evidence="6" id="KW-1185">Reference proteome</keyword>
<dbReference type="AlphaFoldDB" id="A0AAW0JNR3"/>
<gene>
    <name evidence="5" type="primary">POT5_4</name>
    <name evidence="5" type="ORF">CFP56_030479</name>
</gene>
<comment type="caution">
    <text evidence="5">The sequence shown here is derived from an EMBL/GenBank/DDBJ whole genome shotgun (WGS) entry which is preliminary data.</text>
</comment>
<keyword evidence="3" id="KW-0812">Transmembrane</keyword>
<name>A0AAW0JNR3_QUESU</name>
<dbReference type="Proteomes" id="UP000237347">
    <property type="component" value="Unassembled WGS sequence"/>
</dbReference>
<evidence type="ECO:0000256" key="1">
    <source>
        <dbReference type="ARBA" id="ARBA00004651"/>
    </source>
</evidence>
<keyword evidence="3" id="KW-1133">Transmembrane helix</keyword>
<sequence>MVSNLVSSISKYYSGVQGCWFITIIRVYQHLPSFSNGISHNDDILGVLSLIFYTITLITLIKRDICLIFSLMPVGFITNQQAEDHEVLNYELELLNRRGTFALYSLLCRYAKVGFITNQQAEDHEVLNYELELLNRRVILILLFAVQRFGTDKVGYTFALIICIWFAFIGGIGIYNFIKYDFAVAKAINPKYIIDYFRRNKKSAWVSLGGVVLAITSCNLFPL</sequence>
<reference evidence="5 6" key="1">
    <citation type="journal article" date="2018" name="Sci. Data">
        <title>The draft genome sequence of cork oak.</title>
        <authorList>
            <person name="Ramos A.M."/>
            <person name="Usie A."/>
            <person name="Barbosa P."/>
            <person name="Barros P.M."/>
            <person name="Capote T."/>
            <person name="Chaves I."/>
            <person name="Simoes F."/>
            <person name="Abreu I."/>
            <person name="Carrasquinho I."/>
            <person name="Faro C."/>
            <person name="Guimaraes J.B."/>
            <person name="Mendonca D."/>
            <person name="Nobrega F."/>
            <person name="Rodrigues L."/>
            <person name="Saibo N.J.M."/>
            <person name="Varela M.C."/>
            <person name="Egas C."/>
            <person name="Matos J."/>
            <person name="Miguel C.M."/>
            <person name="Oliveira M.M."/>
            <person name="Ricardo C.P."/>
            <person name="Goncalves S."/>
        </authorList>
    </citation>
    <scope>NUCLEOTIDE SEQUENCE [LARGE SCALE GENOMIC DNA]</scope>
    <source>
        <strain evidence="6">cv. HL8</strain>
    </source>
</reference>
<protein>
    <submittedName>
        <fullName evidence="5">Potassium transporter 5</fullName>
    </submittedName>
</protein>
<dbReference type="PANTHER" id="PTHR30540:SF87">
    <property type="entry name" value="POTASSIUM TRANSPORTER"/>
    <property type="match status" value="1"/>
</dbReference>
<keyword evidence="3" id="KW-0472">Membrane</keyword>
<evidence type="ECO:0000313" key="6">
    <source>
        <dbReference type="Proteomes" id="UP000237347"/>
    </source>
</evidence>
<dbReference type="InterPro" id="IPR003855">
    <property type="entry name" value="K+_transporter"/>
</dbReference>
<evidence type="ECO:0000256" key="3">
    <source>
        <dbReference type="SAM" id="Phobius"/>
    </source>
</evidence>
<comment type="subcellular location">
    <subcellularLocation>
        <location evidence="1">Cell membrane</location>
        <topology evidence="1">Multi-pass membrane protein</topology>
    </subcellularLocation>
</comment>
<dbReference type="GO" id="GO:0015079">
    <property type="term" value="F:potassium ion transmembrane transporter activity"/>
    <property type="evidence" value="ECO:0007669"/>
    <property type="project" value="InterPro"/>
</dbReference>
<feature type="transmembrane region" description="Helical" evidence="3">
    <location>
        <begin position="12"/>
        <end position="31"/>
    </location>
</feature>
<dbReference type="EMBL" id="PKMF04000508">
    <property type="protein sequence ID" value="KAK7828147.1"/>
    <property type="molecule type" value="Genomic_DNA"/>
</dbReference>